<evidence type="ECO:0000256" key="10">
    <source>
        <dbReference type="ARBA" id="ARBA00074306"/>
    </source>
</evidence>
<feature type="coiled-coil region" evidence="12">
    <location>
        <begin position="638"/>
        <end position="665"/>
    </location>
</feature>
<comment type="catalytic activity">
    <reaction evidence="1">
        <text>ATP + protein L-histidine = ADP + protein N-phospho-L-histidine.</text>
        <dbReference type="EC" id="2.7.13.3"/>
    </reaction>
</comment>
<evidence type="ECO:0000313" key="16">
    <source>
        <dbReference type="Proteomes" id="UP000306509"/>
    </source>
</evidence>
<dbReference type="InterPro" id="IPR036097">
    <property type="entry name" value="HisK_dim/P_sf"/>
</dbReference>
<keyword evidence="6 15" id="KW-0808">Transferase</keyword>
<evidence type="ECO:0000256" key="2">
    <source>
        <dbReference type="ARBA" id="ARBA00006402"/>
    </source>
</evidence>
<dbReference type="CDD" id="cd00082">
    <property type="entry name" value="HisKA"/>
    <property type="match status" value="1"/>
</dbReference>
<dbReference type="InterPro" id="IPR003661">
    <property type="entry name" value="HisK_dim/P_dom"/>
</dbReference>
<accession>A0A4V6HS79</accession>
<evidence type="ECO:0000256" key="11">
    <source>
        <dbReference type="PROSITE-ProRule" id="PRU00169"/>
    </source>
</evidence>
<dbReference type="InterPro" id="IPR005467">
    <property type="entry name" value="His_kinase_dom"/>
</dbReference>
<dbReference type="SMART" id="SM00387">
    <property type="entry name" value="HATPase_c"/>
    <property type="match status" value="1"/>
</dbReference>
<evidence type="ECO:0000256" key="6">
    <source>
        <dbReference type="ARBA" id="ARBA00022679"/>
    </source>
</evidence>
<dbReference type="Pfam" id="PF00512">
    <property type="entry name" value="HisKA"/>
    <property type="match status" value="1"/>
</dbReference>
<dbReference type="SUPFAM" id="SSF47384">
    <property type="entry name" value="Homodimeric domain of signal transducing histidine kinase"/>
    <property type="match status" value="1"/>
</dbReference>
<dbReference type="EMBL" id="QGQD01000025">
    <property type="protein sequence ID" value="TLD01918.1"/>
    <property type="molecule type" value="Genomic_DNA"/>
</dbReference>
<evidence type="ECO:0000256" key="1">
    <source>
        <dbReference type="ARBA" id="ARBA00000085"/>
    </source>
</evidence>
<protein>
    <recommendedName>
        <fullName evidence="10">Circadian input-output histidine kinase CikA</fullName>
        <ecNumber evidence="3">2.7.13.3</ecNumber>
    </recommendedName>
    <alternativeName>
        <fullName evidence="4">Stage 0 sporulation protein A homolog</fullName>
    </alternativeName>
</protein>
<dbReference type="SUPFAM" id="SSF52172">
    <property type="entry name" value="CheY-like"/>
    <property type="match status" value="1"/>
</dbReference>
<name>A0A4V6HS79_9FIRM</name>
<comment type="similarity">
    <text evidence="2">In the N-terminal section; belongs to the phytochrome family.</text>
</comment>
<dbReference type="SUPFAM" id="SSF55874">
    <property type="entry name" value="ATPase domain of HSP90 chaperone/DNA topoisomerase II/histidine kinase"/>
    <property type="match status" value="1"/>
</dbReference>
<proteinExistence type="inferred from homology"/>
<dbReference type="Pfam" id="PF00072">
    <property type="entry name" value="Response_reg"/>
    <property type="match status" value="1"/>
</dbReference>
<dbReference type="SMART" id="SM00388">
    <property type="entry name" value="HisKA"/>
    <property type="match status" value="1"/>
</dbReference>
<dbReference type="Proteomes" id="UP000306509">
    <property type="component" value="Unassembled WGS sequence"/>
</dbReference>
<feature type="domain" description="Histidine kinase" evidence="13">
    <location>
        <begin position="675"/>
        <end position="899"/>
    </location>
</feature>
<reference evidence="15 16" key="1">
    <citation type="journal article" date="2019" name="Anaerobe">
        <title>Detection of Robinsoniella peoriensis in multiple bone samples of a trauma patient.</title>
        <authorList>
            <person name="Schrottner P."/>
            <person name="Hartwich K."/>
            <person name="Bunk B."/>
            <person name="Schober I."/>
            <person name="Helbig S."/>
            <person name="Rudolph W.W."/>
            <person name="Gunzer F."/>
        </authorList>
    </citation>
    <scope>NUCLEOTIDE SEQUENCE [LARGE SCALE GENOMIC DNA]</scope>
    <source>
        <strain evidence="15 16">DSM 106044</strain>
    </source>
</reference>
<dbReference type="PROSITE" id="PS50110">
    <property type="entry name" value="RESPONSE_REGULATORY"/>
    <property type="match status" value="1"/>
</dbReference>
<dbReference type="PANTHER" id="PTHR43047">
    <property type="entry name" value="TWO-COMPONENT HISTIDINE PROTEIN KINASE"/>
    <property type="match status" value="1"/>
</dbReference>
<keyword evidence="8" id="KW-0902">Two-component regulatory system</keyword>
<dbReference type="PROSITE" id="PS50109">
    <property type="entry name" value="HIS_KIN"/>
    <property type="match status" value="1"/>
</dbReference>
<evidence type="ECO:0000256" key="7">
    <source>
        <dbReference type="ARBA" id="ARBA00022777"/>
    </source>
</evidence>
<dbReference type="InterPro" id="IPR036890">
    <property type="entry name" value="HATPase_C_sf"/>
</dbReference>
<dbReference type="STRING" id="180332.GCA_000797495_04275"/>
<dbReference type="CDD" id="cd17546">
    <property type="entry name" value="REC_hyHK_CKI1_RcsC-like"/>
    <property type="match status" value="1"/>
</dbReference>
<dbReference type="AlphaFoldDB" id="A0A4V6HS79"/>
<keyword evidence="16" id="KW-1185">Reference proteome</keyword>
<keyword evidence="5 11" id="KW-0597">Phosphoprotein</keyword>
<dbReference type="SMART" id="SM00448">
    <property type="entry name" value="REC"/>
    <property type="match status" value="1"/>
</dbReference>
<dbReference type="Gene3D" id="3.30.450.20">
    <property type="entry name" value="PAS domain"/>
    <property type="match status" value="1"/>
</dbReference>
<evidence type="ECO:0000256" key="4">
    <source>
        <dbReference type="ARBA" id="ARBA00018672"/>
    </source>
</evidence>
<dbReference type="EC" id="2.7.13.3" evidence="3"/>
<evidence type="ECO:0000256" key="8">
    <source>
        <dbReference type="ARBA" id="ARBA00023012"/>
    </source>
</evidence>
<dbReference type="Gene3D" id="1.10.287.130">
    <property type="match status" value="1"/>
</dbReference>
<keyword evidence="12" id="KW-0175">Coiled coil</keyword>
<comment type="function">
    <text evidence="9">May play the central regulatory role in sporulation. It may be an element of the effector pathway responsible for the activation of sporulation genes in response to nutritional stress. Spo0A may act in concert with spo0H (a sigma factor) to control the expression of some genes that are critical to the sporulation process.</text>
</comment>
<keyword evidence="7" id="KW-0418">Kinase</keyword>
<dbReference type="Pfam" id="PF02518">
    <property type="entry name" value="HATPase_c"/>
    <property type="match status" value="1"/>
</dbReference>
<dbReference type="Gene3D" id="3.40.50.2300">
    <property type="match status" value="1"/>
</dbReference>
<evidence type="ECO:0000259" key="13">
    <source>
        <dbReference type="PROSITE" id="PS50109"/>
    </source>
</evidence>
<dbReference type="PRINTS" id="PR00344">
    <property type="entry name" value="BCTRLSENSOR"/>
</dbReference>
<organism evidence="15 16">
    <name type="scientific">Robinsoniella peoriensis</name>
    <dbReference type="NCBI Taxonomy" id="180332"/>
    <lineage>
        <taxon>Bacteria</taxon>
        <taxon>Bacillati</taxon>
        <taxon>Bacillota</taxon>
        <taxon>Clostridia</taxon>
        <taxon>Lachnospirales</taxon>
        <taxon>Lachnospiraceae</taxon>
        <taxon>Robinsoniella</taxon>
    </lineage>
</organism>
<evidence type="ECO:0000256" key="12">
    <source>
        <dbReference type="SAM" id="Coils"/>
    </source>
</evidence>
<dbReference type="InterPro" id="IPR011006">
    <property type="entry name" value="CheY-like_superfamily"/>
</dbReference>
<dbReference type="InterPro" id="IPR003594">
    <property type="entry name" value="HATPase_dom"/>
</dbReference>
<dbReference type="Gene3D" id="3.30.565.10">
    <property type="entry name" value="Histidine kinase-like ATPase, C-terminal domain"/>
    <property type="match status" value="1"/>
</dbReference>
<comment type="caution">
    <text evidence="15">The sequence shown here is derived from an EMBL/GenBank/DDBJ whole genome shotgun (WGS) entry which is preliminary data.</text>
</comment>
<dbReference type="FunFam" id="3.30.565.10:FF:000010">
    <property type="entry name" value="Sensor histidine kinase RcsC"/>
    <property type="match status" value="1"/>
</dbReference>
<evidence type="ECO:0000256" key="9">
    <source>
        <dbReference type="ARBA" id="ARBA00024867"/>
    </source>
</evidence>
<sequence length="1055" mass="122455">MRAVLREAQTGLWAIELDQKKEPRMYVDNVMLELLGFEEAPTPEECYRVWYNRIADEHYHVVQTGVDKIISDSRAEVKYNWTHPKWGRIYVRCGGVRDWSYEEGICLRGYHQNITDTVMLEHEHDLVIQTLSESYSGIFMCNLKDDSYKIVKAPEEFRKLALKYSDYKEYFRFYAEQIVAPEYKKLVLDMVDLSKVRDILSKGDKWLERLYRNVDGGWRRIRLVPSSRYSAEYPWIIAAFDEQDGEVAKRMDETTSQIAVSQMYKLVVSMDLEKTEYNCIHYSGDLLHLSHHGDFEHFYQQMIGKMPSEDKKELDQILDAGKYQVNNYMEGRLRLWDSEGVLHYYKYYSTIIRQDMVERILFTIRNIDEKQEAEQRENVLSNLCQCYYSIYIFDLENNIEEAIWQEDMIRNSHEFPKGELNKYYEKFIQTQVYKDDQEKMRRAGNPDILRQTLTLEQPVFDIDFRRMYQDHLEWVRSRFSIAEMQDGVVTRVIFANMNINEQKQEELAEEQQKKLYFEYQNIIRGLSSFYHSVFYVDLAAGTYQAFNQRKDIADYIGDSDDYKVLMRVYSERLIQKEDRNRFIQELSIEKIRSRVGQEEPIYDLEYRRDYGGYFGWMRLHIILAESRNGIPVKIILAAHSVEEEKEQEAQNRKALLAAYEAAKNANEAKSNFLAQMSHDIRTPLNAIVGMSAIAASHIDEADRVTDCLEKINISSKHLLGLINEILDMSKIEKGKLVLLEEPFHLKELMRSISSIIRSAAEEKGHELQFKYIDLVHKLLIGDMNRIRQVLLNLLSNAVKYTPDGGKICVTIQEVTARASELGCFVFTVEDNGIGMSKDYLKRIFDPFSRSEDVEVQHIQGTGLGMPIAQGIVATMQGNIQVESVLGEGSRFIVTLYLKTADPGLETEFIDEDDTDGSQEEMILEKALIKFKGKRILLAEDNELNMEIAKTILQEAGLVIDGVENGKKALEVFKKSSPGTYQAVLMDLQMPVMDGFEAARMIRNSNHIQADSIPVIALTANAFAEDIAKALMAGMNEHVSKPIDYQQLLTTLEKYI</sequence>
<evidence type="ECO:0000256" key="3">
    <source>
        <dbReference type="ARBA" id="ARBA00012438"/>
    </source>
</evidence>
<feature type="domain" description="Response regulatory" evidence="14">
    <location>
        <begin position="934"/>
        <end position="1055"/>
    </location>
</feature>
<gene>
    <name evidence="15" type="primary">rpfC_1</name>
    <name evidence="15" type="ORF">DSM106044_01288</name>
</gene>
<evidence type="ECO:0000313" key="15">
    <source>
        <dbReference type="EMBL" id="TLD01918.1"/>
    </source>
</evidence>
<evidence type="ECO:0000259" key="14">
    <source>
        <dbReference type="PROSITE" id="PS50110"/>
    </source>
</evidence>
<dbReference type="InterPro" id="IPR004358">
    <property type="entry name" value="Sig_transdc_His_kin-like_C"/>
</dbReference>
<evidence type="ECO:0000256" key="5">
    <source>
        <dbReference type="ARBA" id="ARBA00022553"/>
    </source>
</evidence>
<dbReference type="InterPro" id="IPR001789">
    <property type="entry name" value="Sig_transdc_resp-reg_receiver"/>
</dbReference>
<feature type="modified residue" description="4-aspartylphosphate" evidence="11">
    <location>
        <position position="986"/>
    </location>
</feature>
<dbReference type="GO" id="GO:0000155">
    <property type="term" value="F:phosphorelay sensor kinase activity"/>
    <property type="evidence" value="ECO:0007669"/>
    <property type="project" value="InterPro"/>
</dbReference>